<proteinExistence type="predicted"/>
<protein>
    <submittedName>
        <fullName evidence="1">Uncharacterized protein</fullName>
    </submittedName>
</protein>
<dbReference type="EMBL" id="CAACVG010007072">
    <property type="protein sequence ID" value="VEN43481.1"/>
    <property type="molecule type" value="Genomic_DNA"/>
</dbReference>
<evidence type="ECO:0000313" key="1">
    <source>
        <dbReference type="EMBL" id="VEN43481.1"/>
    </source>
</evidence>
<keyword evidence="2" id="KW-1185">Reference proteome</keyword>
<dbReference type="AlphaFoldDB" id="A0A653C6E5"/>
<accession>A0A653C6E5</accession>
<dbReference type="OrthoDB" id="10483984at2759"/>
<reference evidence="1 2" key="1">
    <citation type="submission" date="2019-01" db="EMBL/GenBank/DDBJ databases">
        <authorList>
            <person name="Sayadi A."/>
        </authorList>
    </citation>
    <scope>NUCLEOTIDE SEQUENCE [LARGE SCALE GENOMIC DNA]</scope>
</reference>
<evidence type="ECO:0000313" key="2">
    <source>
        <dbReference type="Proteomes" id="UP000410492"/>
    </source>
</evidence>
<sequence>PQGLLLIHNATFEDFGKVFNLSEVIHSNCPSGKCWDILYPYKFVASKYMIQDVGFLGSNVGRCGLLASAFRVIHVLTPPRIPFLKKWIISISERS</sequence>
<gene>
    <name evidence="1" type="ORF">CALMAC_LOCUS6614</name>
</gene>
<feature type="non-terminal residue" evidence="1">
    <location>
        <position position="1"/>
    </location>
</feature>
<dbReference type="Proteomes" id="UP000410492">
    <property type="component" value="Unassembled WGS sequence"/>
</dbReference>
<organism evidence="1 2">
    <name type="scientific">Callosobruchus maculatus</name>
    <name type="common">Southern cowpea weevil</name>
    <name type="synonym">Pulse bruchid</name>
    <dbReference type="NCBI Taxonomy" id="64391"/>
    <lineage>
        <taxon>Eukaryota</taxon>
        <taxon>Metazoa</taxon>
        <taxon>Ecdysozoa</taxon>
        <taxon>Arthropoda</taxon>
        <taxon>Hexapoda</taxon>
        <taxon>Insecta</taxon>
        <taxon>Pterygota</taxon>
        <taxon>Neoptera</taxon>
        <taxon>Endopterygota</taxon>
        <taxon>Coleoptera</taxon>
        <taxon>Polyphaga</taxon>
        <taxon>Cucujiformia</taxon>
        <taxon>Chrysomeloidea</taxon>
        <taxon>Chrysomelidae</taxon>
        <taxon>Bruchinae</taxon>
        <taxon>Bruchini</taxon>
        <taxon>Callosobruchus</taxon>
    </lineage>
</organism>
<name>A0A653C6E5_CALMS</name>